<evidence type="ECO:0000259" key="3">
    <source>
        <dbReference type="PROSITE" id="PS51532"/>
    </source>
</evidence>
<reference evidence="4 5" key="1">
    <citation type="journal article" date="2013" name="Curr. Biol.">
        <title>The Genome of the Foraminiferan Reticulomyxa filosa.</title>
        <authorList>
            <person name="Glockner G."/>
            <person name="Hulsmann N."/>
            <person name="Schleicher M."/>
            <person name="Noegel A.A."/>
            <person name="Eichinger L."/>
            <person name="Gallinger C."/>
            <person name="Pawlowski J."/>
            <person name="Sierra R."/>
            <person name="Euteneuer U."/>
            <person name="Pillet L."/>
            <person name="Moustafa A."/>
            <person name="Platzer M."/>
            <person name="Groth M."/>
            <person name="Szafranski K."/>
            <person name="Schliwa M."/>
        </authorList>
    </citation>
    <scope>NUCLEOTIDE SEQUENCE [LARGE SCALE GENOMIC DNA]</scope>
</reference>
<gene>
    <name evidence="4" type="ORF">RFI_15355</name>
</gene>
<dbReference type="InterPro" id="IPR008979">
    <property type="entry name" value="Galactose-bd-like_sf"/>
</dbReference>
<evidence type="ECO:0000313" key="5">
    <source>
        <dbReference type="Proteomes" id="UP000023152"/>
    </source>
</evidence>
<dbReference type="PROSITE" id="PS51532">
    <property type="entry name" value="PITH"/>
    <property type="match status" value="1"/>
</dbReference>
<dbReference type="PANTHER" id="PTHR12175:SF5">
    <property type="entry name" value="OS03G0795500 PROTEIN"/>
    <property type="match status" value="1"/>
</dbReference>
<evidence type="ECO:0000313" key="4">
    <source>
        <dbReference type="EMBL" id="ETO21850.1"/>
    </source>
</evidence>
<dbReference type="Proteomes" id="UP000023152">
    <property type="component" value="Unassembled WGS sequence"/>
</dbReference>
<sequence>MVHSTKQKQQVVGKIEEFDLGSTDVILFNSSDALNAADKTKLPLVMRPNPEVKKINSPFLPSFEGVKEIERSRGKTKQNKNFDPEVDEQLMIKLSFRDPVSITHLIIRADTPPQSHPHPSVTDEKEKEKEKEKTKDSEIEYSGPRMIKLFANKPELDFEDAEDTPVAQQLVLTEKDLTGEKLTLKSLKFQRCNSLQILIVDNQHDSEVTFLNRIGIIGRLAKSYHTDFES</sequence>
<name>X6N6E6_RETFI</name>
<dbReference type="SUPFAM" id="SSF49785">
    <property type="entry name" value="Galactose-binding domain-like"/>
    <property type="match status" value="1"/>
</dbReference>
<dbReference type="Gene3D" id="2.60.120.470">
    <property type="entry name" value="PITH domain"/>
    <property type="match status" value="1"/>
</dbReference>
<dbReference type="InterPro" id="IPR010400">
    <property type="entry name" value="PITH_dom"/>
</dbReference>
<feature type="domain" description="PITH" evidence="3">
    <location>
        <begin position="11"/>
        <end position="230"/>
    </location>
</feature>
<keyword evidence="5" id="KW-1185">Reference proteome</keyword>
<dbReference type="OrthoDB" id="2635at2759"/>
<dbReference type="Pfam" id="PF06201">
    <property type="entry name" value="PITH"/>
    <property type="match status" value="1"/>
</dbReference>
<feature type="compositionally biased region" description="Basic and acidic residues" evidence="2">
    <location>
        <begin position="121"/>
        <end position="138"/>
    </location>
</feature>
<dbReference type="AlphaFoldDB" id="X6N6E6"/>
<dbReference type="PANTHER" id="PTHR12175">
    <property type="entry name" value="AD039 HT014 THIOREDOXIN FAMILY TRP26"/>
    <property type="match status" value="1"/>
</dbReference>
<proteinExistence type="inferred from homology"/>
<feature type="region of interest" description="Disordered" evidence="2">
    <location>
        <begin position="107"/>
        <end position="138"/>
    </location>
</feature>
<evidence type="ECO:0000256" key="2">
    <source>
        <dbReference type="SAM" id="MobiDB-lite"/>
    </source>
</evidence>
<protein>
    <recommendedName>
        <fullName evidence="3">PITH domain-containing protein</fullName>
    </recommendedName>
</protein>
<accession>X6N6E6</accession>
<evidence type="ECO:0000256" key="1">
    <source>
        <dbReference type="ARBA" id="ARBA00025788"/>
    </source>
</evidence>
<dbReference type="EMBL" id="ASPP01011245">
    <property type="protein sequence ID" value="ETO21850.1"/>
    <property type="molecule type" value="Genomic_DNA"/>
</dbReference>
<dbReference type="InterPro" id="IPR045099">
    <property type="entry name" value="PITH1-like"/>
</dbReference>
<dbReference type="GO" id="GO:0005737">
    <property type="term" value="C:cytoplasm"/>
    <property type="evidence" value="ECO:0007669"/>
    <property type="project" value="UniProtKB-ARBA"/>
</dbReference>
<comment type="similarity">
    <text evidence="1">Belongs to the PITHD1 family.</text>
</comment>
<dbReference type="InterPro" id="IPR037047">
    <property type="entry name" value="PITH_dom_sf"/>
</dbReference>
<comment type="caution">
    <text evidence="4">The sequence shown here is derived from an EMBL/GenBank/DDBJ whole genome shotgun (WGS) entry which is preliminary data.</text>
</comment>
<organism evidence="4 5">
    <name type="scientific">Reticulomyxa filosa</name>
    <dbReference type="NCBI Taxonomy" id="46433"/>
    <lineage>
        <taxon>Eukaryota</taxon>
        <taxon>Sar</taxon>
        <taxon>Rhizaria</taxon>
        <taxon>Retaria</taxon>
        <taxon>Foraminifera</taxon>
        <taxon>Monothalamids</taxon>
        <taxon>Reticulomyxidae</taxon>
        <taxon>Reticulomyxa</taxon>
    </lineage>
</organism>